<dbReference type="OrthoDB" id="9785233at2"/>
<dbReference type="Pfam" id="PF03963">
    <property type="entry name" value="FlgD"/>
    <property type="match status" value="1"/>
</dbReference>
<evidence type="ECO:0000313" key="7">
    <source>
        <dbReference type="EMBL" id="ACI97672.1"/>
    </source>
</evidence>
<dbReference type="Proteomes" id="UP000001591">
    <property type="component" value="Chromosome"/>
</dbReference>
<dbReference type="Gene3D" id="2.30.30.910">
    <property type="match status" value="1"/>
</dbReference>
<sequence length="219" mass="23341">MTTVAPPSAAGSQQTTADVASVRLAQDTQSFLKLLTAQLANQDPMAPIDATQFVTQLAQFSSVEQAVQSNTRLAEVLGELRSSSERLDLAYVGRTVEIESDALPLIGGGAKASYTVPEDTEKTEIRILDQKGTIVRTLEGSSIPGSHLLTWDGLDDSGVKLADGIYQIDVAPRNPAGDRLGSTVQTADTVERVRRVDGETVFVMRSGLQVQRDQIVSAG</sequence>
<dbReference type="eggNOG" id="COG1843">
    <property type="taxonomic scope" value="Bacteria"/>
</dbReference>
<protein>
    <recommendedName>
        <fullName evidence="2 5">Basal-body rod modification protein FlgD</fullName>
    </recommendedName>
</protein>
<evidence type="ECO:0000256" key="1">
    <source>
        <dbReference type="ARBA" id="ARBA00010577"/>
    </source>
</evidence>
<evidence type="ECO:0000313" key="8">
    <source>
        <dbReference type="Proteomes" id="UP000001591"/>
    </source>
</evidence>
<evidence type="ECO:0000259" key="6">
    <source>
        <dbReference type="Pfam" id="PF13860"/>
    </source>
</evidence>
<evidence type="ECO:0000256" key="5">
    <source>
        <dbReference type="RuleBase" id="RU362076"/>
    </source>
</evidence>
<comment type="function">
    <text evidence="4 5">Required for flagellar hook formation. May act as a scaffolding protein.</text>
</comment>
<dbReference type="GO" id="GO:0044781">
    <property type="term" value="P:bacterial-type flagellum organization"/>
    <property type="evidence" value="ECO:0007669"/>
    <property type="project" value="UniProtKB-UniRule"/>
</dbReference>
<accession>B6IQD6</accession>
<dbReference type="HOGENOM" id="CLU_047535_0_1_5"/>
<dbReference type="AlphaFoldDB" id="B6IQD6"/>
<organism evidence="7 8">
    <name type="scientific">Rhodospirillum centenum (strain ATCC 51521 / SW)</name>
    <dbReference type="NCBI Taxonomy" id="414684"/>
    <lineage>
        <taxon>Bacteria</taxon>
        <taxon>Pseudomonadati</taxon>
        <taxon>Pseudomonadota</taxon>
        <taxon>Alphaproteobacteria</taxon>
        <taxon>Rhodospirillales</taxon>
        <taxon>Rhodospirillaceae</taxon>
        <taxon>Rhodospirillum</taxon>
    </lineage>
</organism>
<reference evidence="7 8" key="1">
    <citation type="journal article" date="2010" name="BMC Genomics">
        <title>Metabolic flexibility revealed in the genome of the cyst-forming alpha-1 proteobacterium Rhodospirillum centenum.</title>
        <authorList>
            <person name="Lu Y.K."/>
            <person name="Marden J."/>
            <person name="Han M."/>
            <person name="Swingley W.D."/>
            <person name="Mastrian S.D."/>
            <person name="Chowdhury S.R."/>
            <person name="Hao J."/>
            <person name="Helmy T."/>
            <person name="Kim S."/>
            <person name="Kurdoglu A.A."/>
            <person name="Matthies H.J."/>
            <person name="Rollo D."/>
            <person name="Stothard P."/>
            <person name="Blankenship R.E."/>
            <person name="Bauer C.E."/>
            <person name="Touchman J.W."/>
        </authorList>
    </citation>
    <scope>NUCLEOTIDE SEQUENCE [LARGE SCALE GENOMIC DNA]</scope>
    <source>
        <strain evidence="8">ATCC 51521 / SW</strain>
    </source>
</reference>
<dbReference type="EMBL" id="CP000613">
    <property type="protein sequence ID" value="ACI97672.1"/>
    <property type="molecule type" value="Genomic_DNA"/>
</dbReference>
<dbReference type="RefSeq" id="WP_012565463.1">
    <property type="nucleotide sequence ID" value="NC_011420.2"/>
</dbReference>
<proteinExistence type="inferred from homology"/>
<evidence type="ECO:0000256" key="4">
    <source>
        <dbReference type="ARBA" id="ARBA00024746"/>
    </source>
</evidence>
<comment type="similarity">
    <text evidence="1 5">Belongs to the FlgD family.</text>
</comment>
<evidence type="ECO:0000256" key="3">
    <source>
        <dbReference type="ARBA" id="ARBA00022795"/>
    </source>
</evidence>
<dbReference type="InterPro" id="IPR025965">
    <property type="entry name" value="FlgD/Vpr_Ig-like"/>
</dbReference>
<gene>
    <name evidence="7" type="primary">flgD</name>
    <name evidence="7" type="ordered locus">RC1_0223</name>
</gene>
<evidence type="ECO:0000256" key="2">
    <source>
        <dbReference type="ARBA" id="ARBA00016013"/>
    </source>
</evidence>
<dbReference type="InterPro" id="IPR005648">
    <property type="entry name" value="FlgD"/>
</dbReference>
<dbReference type="Gene3D" id="2.60.40.4070">
    <property type="match status" value="1"/>
</dbReference>
<keyword evidence="8" id="KW-1185">Reference proteome</keyword>
<name>B6IQD6_RHOCS</name>
<dbReference type="STRING" id="414684.RC1_0223"/>
<dbReference type="KEGG" id="rce:RC1_0223"/>
<keyword evidence="3 5" id="KW-1005">Bacterial flagellum biogenesis</keyword>
<dbReference type="Pfam" id="PF13860">
    <property type="entry name" value="FlgD_ig"/>
    <property type="match status" value="1"/>
</dbReference>
<feature type="domain" description="FlgD/Vpr Ig-like" evidence="6">
    <location>
        <begin position="106"/>
        <end position="171"/>
    </location>
</feature>